<sequence>MDYGAVDPQTPQAPDQLDARLLRIAGVCVLGSMMTIVDTTVVTVAQRTFVSAFLTTQAVVAWTMTGYTLAMATVIPLAGWAADRFGTKRLFMGSLAAFTLGSLLCAMAPNIGLLIAFRVMQGLAGGMLMPLVLTILTREAGPKRMGRVLAVLGIPMLLGPIFGPVLGGWLIDAYSWEWIFWINLPIGLIAFVLAAIVFPQDHSAPSETFDFLGMLLLSPGLATFLYGVSVVPGRGTVADRHVWIPVAIGLVLIIGFVLHALHRSDHPLIDLRLFKNRVVTLANAAVFLFAASFFGAGLLFPSYFQELLHQTPLQAGLSMVPRGIGAMLTMPVAGSLMDKRGPGKILLVGITLIAAGMGIFAYGVAKQADYLPTLVTGLTIMGLGMGATMMPLSAAAVQTLAPHQIARGSTLVNVNQQVAASVGTALMSVILTSHFNRSANVSAAAQIEMLREDAARRGLPVDPSTMPPQALDPNFPGNLLHDLSHAYTVVFVVAVVLVGLTYIPVAILPKKPAHRVSTSAA</sequence>
<comment type="subcellular location">
    <subcellularLocation>
        <location evidence="1">Cell membrane</location>
        <topology evidence="1">Multi-pass membrane protein</topology>
    </subcellularLocation>
</comment>
<dbReference type="GO" id="GO:0022857">
    <property type="term" value="F:transmembrane transporter activity"/>
    <property type="evidence" value="ECO:0007669"/>
    <property type="project" value="InterPro"/>
</dbReference>
<evidence type="ECO:0000256" key="4">
    <source>
        <dbReference type="ARBA" id="ARBA00022692"/>
    </source>
</evidence>
<dbReference type="AlphaFoldDB" id="A0A7Z7IKA4"/>
<evidence type="ECO:0000256" key="6">
    <source>
        <dbReference type="ARBA" id="ARBA00023136"/>
    </source>
</evidence>
<feature type="transmembrane region" description="Helical" evidence="7">
    <location>
        <begin position="315"/>
        <end position="333"/>
    </location>
</feature>
<feature type="transmembrane region" description="Helical" evidence="7">
    <location>
        <begin position="57"/>
        <end position="78"/>
    </location>
</feature>
<dbReference type="NCBIfam" id="TIGR00711">
    <property type="entry name" value="efflux_EmrB"/>
    <property type="match status" value="1"/>
</dbReference>
<dbReference type="Proteomes" id="UP000554965">
    <property type="component" value="Unassembled WGS sequence"/>
</dbReference>
<dbReference type="InterPro" id="IPR004638">
    <property type="entry name" value="EmrB-like"/>
</dbReference>
<dbReference type="GO" id="GO:0005886">
    <property type="term" value="C:plasma membrane"/>
    <property type="evidence" value="ECO:0007669"/>
    <property type="project" value="UniProtKB-SubCell"/>
</dbReference>
<keyword evidence="4 7" id="KW-0812">Transmembrane</keyword>
<evidence type="ECO:0000259" key="8">
    <source>
        <dbReference type="PROSITE" id="PS50850"/>
    </source>
</evidence>
<evidence type="ECO:0000256" key="2">
    <source>
        <dbReference type="ARBA" id="ARBA00022448"/>
    </source>
</evidence>
<evidence type="ECO:0000313" key="10">
    <source>
        <dbReference type="Proteomes" id="UP000554965"/>
    </source>
</evidence>
<feature type="transmembrane region" description="Helical" evidence="7">
    <location>
        <begin position="486"/>
        <end position="508"/>
    </location>
</feature>
<evidence type="ECO:0000256" key="1">
    <source>
        <dbReference type="ARBA" id="ARBA00004651"/>
    </source>
</evidence>
<dbReference type="Gene3D" id="1.20.1250.20">
    <property type="entry name" value="MFS general substrate transporter like domains"/>
    <property type="match status" value="1"/>
</dbReference>
<keyword evidence="6 7" id="KW-0472">Membrane</keyword>
<dbReference type="SUPFAM" id="SSF103473">
    <property type="entry name" value="MFS general substrate transporter"/>
    <property type="match status" value="1"/>
</dbReference>
<dbReference type="EMBL" id="OCTY01000002">
    <property type="protein sequence ID" value="SOJ55164.1"/>
    <property type="molecule type" value="Genomic_DNA"/>
</dbReference>
<dbReference type="PANTHER" id="PTHR42718:SF46">
    <property type="entry name" value="BLR6921 PROTEIN"/>
    <property type="match status" value="1"/>
</dbReference>
<feature type="transmembrane region" description="Helical" evidence="7">
    <location>
        <begin position="345"/>
        <end position="365"/>
    </location>
</feature>
<feature type="transmembrane region" description="Helical" evidence="7">
    <location>
        <begin position="242"/>
        <end position="261"/>
    </location>
</feature>
<dbReference type="CDD" id="cd17503">
    <property type="entry name" value="MFS_LmrB_MDR_like"/>
    <property type="match status" value="1"/>
</dbReference>
<evidence type="ECO:0000256" key="3">
    <source>
        <dbReference type="ARBA" id="ARBA00022475"/>
    </source>
</evidence>
<dbReference type="InterPro" id="IPR020846">
    <property type="entry name" value="MFS_dom"/>
</dbReference>
<evidence type="ECO:0000256" key="5">
    <source>
        <dbReference type="ARBA" id="ARBA00022989"/>
    </source>
</evidence>
<feature type="transmembrane region" description="Helical" evidence="7">
    <location>
        <begin position="148"/>
        <end position="166"/>
    </location>
</feature>
<feature type="transmembrane region" description="Helical" evidence="7">
    <location>
        <begin position="418"/>
        <end position="435"/>
    </location>
</feature>
<organism evidence="9 10">
    <name type="scientific">Mycobacterium simulans</name>
    <dbReference type="NCBI Taxonomy" id="627089"/>
    <lineage>
        <taxon>Bacteria</taxon>
        <taxon>Bacillati</taxon>
        <taxon>Actinomycetota</taxon>
        <taxon>Actinomycetes</taxon>
        <taxon>Mycobacteriales</taxon>
        <taxon>Mycobacteriaceae</taxon>
        <taxon>Mycobacterium</taxon>
    </lineage>
</organism>
<keyword evidence="3" id="KW-1003">Cell membrane</keyword>
<feature type="transmembrane region" description="Helical" evidence="7">
    <location>
        <begin position="281"/>
        <end position="303"/>
    </location>
</feature>
<dbReference type="Pfam" id="PF07690">
    <property type="entry name" value="MFS_1"/>
    <property type="match status" value="1"/>
</dbReference>
<dbReference type="Gene3D" id="1.20.1720.10">
    <property type="entry name" value="Multidrug resistance protein D"/>
    <property type="match status" value="1"/>
</dbReference>
<feature type="transmembrane region" description="Helical" evidence="7">
    <location>
        <begin position="211"/>
        <end position="230"/>
    </location>
</feature>
<keyword evidence="10" id="KW-1185">Reference proteome</keyword>
<dbReference type="PANTHER" id="PTHR42718">
    <property type="entry name" value="MAJOR FACILITATOR SUPERFAMILY MULTIDRUG TRANSPORTER MFSC"/>
    <property type="match status" value="1"/>
</dbReference>
<protein>
    <submittedName>
        <fullName evidence="9">Putative transport protein HsrA</fullName>
    </submittedName>
</protein>
<accession>A0A7Z7IKA4</accession>
<evidence type="ECO:0000256" key="7">
    <source>
        <dbReference type="SAM" id="Phobius"/>
    </source>
</evidence>
<gene>
    <name evidence="9" type="primary">hsrA_1</name>
    <name evidence="9" type="ORF">MSIMFB_02652</name>
</gene>
<feature type="transmembrane region" description="Helical" evidence="7">
    <location>
        <begin position="90"/>
        <end position="109"/>
    </location>
</feature>
<feature type="transmembrane region" description="Helical" evidence="7">
    <location>
        <begin position="115"/>
        <end position="136"/>
    </location>
</feature>
<proteinExistence type="predicted"/>
<dbReference type="InterPro" id="IPR011701">
    <property type="entry name" value="MFS"/>
</dbReference>
<reference evidence="9 10" key="1">
    <citation type="submission" date="2017-10" db="EMBL/GenBank/DDBJ databases">
        <authorList>
            <consortium name="Urmite Genomes"/>
        </authorList>
    </citation>
    <scope>NUCLEOTIDE SEQUENCE [LARGE SCALE GENOMIC DNA]</scope>
    <source>
        <strain evidence="9 10">FB-527</strain>
    </source>
</reference>
<feature type="transmembrane region" description="Helical" evidence="7">
    <location>
        <begin position="21"/>
        <end position="45"/>
    </location>
</feature>
<evidence type="ECO:0000313" key="9">
    <source>
        <dbReference type="EMBL" id="SOJ55164.1"/>
    </source>
</evidence>
<dbReference type="RefSeq" id="WP_186243072.1">
    <property type="nucleotide sequence ID" value="NZ_OCTY01000002.1"/>
</dbReference>
<keyword evidence="2" id="KW-0813">Transport</keyword>
<name>A0A7Z7IKA4_9MYCO</name>
<feature type="transmembrane region" description="Helical" evidence="7">
    <location>
        <begin position="178"/>
        <end position="199"/>
    </location>
</feature>
<keyword evidence="5 7" id="KW-1133">Transmembrane helix</keyword>
<feature type="domain" description="Major facilitator superfamily (MFS) profile" evidence="8">
    <location>
        <begin position="24"/>
        <end position="511"/>
    </location>
</feature>
<feature type="transmembrane region" description="Helical" evidence="7">
    <location>
        <begin position="371"/>
        <end position="397"/>
    </location>
</feature>
<comment type="caution">
    <text evidence="9">The sequence shown here is derived from an EMBL/GenBank/DDBJ whole genome shotgun (WGS) entry which is preliminary data.</text>
</comment>
<dbReference type="InterPro" id="IPR036259">
    <property type="entry name" value="MFS_trans_sf"/>
</dbReference>
<dbReference type="PROSITE" id="PS50850">
    <property type="entry name" value="MFS"/>
    <property type="match status" value="1"/>
</dbReference>